<dbReference type="Gene3D" id="3.30.750.24">
    <property type="entry name" value="STAS domain"/>
    <property type="match status" value="1"/>
</dbReference>
<dbReference type="InterPro" id="IPR036513">
    <property type="entry name" value="STAS_dom_sf"/>
</dbReference>
<evidence type="ECO:0000256" key="6">
    <source>
        <dbReference type="SAM" id="Phobius"/>
    </source>
</evidence>
<dbReference type="PANTHER" id="PTHR11814">
    <property type="entry name" value="SULFATE TRANSPORTER"/>
    <property type="match status" value="1"/>
</dbReference>
<feature type="transmembrane region" description="Helical" evidence="6">
    <location>
        <begin position="126"/>
        <end position="149"/>
    </location>
</feature>
<feature type="transmembrane region" description="Helical" evidence="6">
    <location>
        <begin position="416"/>
        <end position="432"/>
    </location>
</feature>
<dbReference type="Pfam" id="PF01740">
    <property type="entry name" value="STAS"/>
    <property type="match status" value="1"/>
</dbReference>
<feature type="transmembrane region" description="Helical" evidence="6">
    <location>
        <begin position="54"/>
        <end position="71"/>
    </location>
</feature>
<evidence type="ECO:0000256" key="3">
    <source>
        <dbReference type="ARBA" id="ARBA00022989"/>
    </source>
</evidence>
<reference evidence="8" key="2">
    <citation type="submission" date="2003-12" db="EMBL/GenBank/DDBJ databases">
        <title>Monterey Bay Coastal Ocean Microbial Observatory environmental clone sequencing.</title>
        <authorList>
            <person name="DeLong E.F."/>
        </authorList>
    </citation>
    <scope>NUCLEOTIDE SEQUENCE</scope>
</reference>
<feature type="region of interest" description="Disordered" evidence="5">
    <location>
        <begin position="599"/>
        <end position="618"/>
    </location>
</feature>
<dbReference type="Pfam" id="PF00916">
    <property type="entry name" value="Sulfate_transp"/>
    <property type="match status" value="1"/>
</dbReference>
<feature type="transmembrane region" description="Helical" evidence="6">
    <location>
        <begin position="354"/>
        <end position="378"/>
    </location>
</feature>
<dbReference type="InterPro" id="IPR002645">
    <property type="entry name" value="STAS_dom"/>
</dbReference>
<dbReference type="CDD" id="cd07042">
    <property type="entry name" value="STAS_SulP_like_sulfate_transporter"/>
    <property type="match status" value="1"/>
</dbReference>
<evidence type="ECO:0000256" key="4">
    <source>
        <dbReference type="ARBA" id="ARBA00023136"/>
    </source>
</evidence>
<dbReference type="EMBL" id="AY458646">
    <property type="protein sequence ID" value="AAR38117.1"/>
    <property type="molecule type" value="Genomic_DNA"/>
</dbReference>
<feature type="transmembrane region" description="Helical" evidence="6">
    <location>
        <begin position="289"/>
        <end position="308"/>
    </location>
</feature>
<keyword evidence="2 6" id="KW-0812">Transmembrane</keyword>
<evidence type="ECO:0000256" key="2">
    <source>
        <dbReference type="ARBA" id="ARBA00022692"/>
    </source>
</evidence>
<dbReference type="GO" id="GO:0016020">
    <property type="term" value="C:membrane"/>
    <property type="evidence" value="ECO:0007669"/>
    <property type="project" value="UniProtKB-SubCell"/>
</dbReference>
<feature type="transmembrane region" description="Helical" evidence="6">
    <location>
        <begin position="27"/>
        <end position="48"/>
    </location>
</feature>
<evidence type="ECO:0000313" key="8">
    <source>
        <dbReference type="EMBL" id="AAR38117.1"/>
    </source>
</evidence>
<protein>
    <submittedName>
        <fullName evidence="8">Sulfate permease family protein</fullName>
    </submittedName>
</protein>
<feature type="transmembrane region" description="Helical" evidence="6">
    <location>
        <begin position="209"/>
        <end position="231"/>
    </location>
</feature>
<dbReference type="SUPFAM" id="SSF52091">
    <property type="entry name" value="SpoIIaa-like"/>
    <property type="match status" value="1"/>
</dbReference>
<gene>
    <name evidence="8" type="ORF">MBMO_EBAC080-L31E09.35</name>
</gene>
<dbReference type="GO" id="GO:0055085">
    <property type="term" value="P:transmembrane transport"/>
    <property type="evidence" value="ECO:0007669"/>
    <property type="project" value="InterPro"/>
</dbReference>
<feature type="domain" description="STAS" evidence="7">
    <location>
        <begin position="475"/>
        <end position="588"/>
    </location>
</feature>
<keyword evidence="3 6" id="KW-1133">Transmembrane helix</keyword>
<comment type="subcellular location">
    <subcellularLocation>
        <location evidence="1">Membrane</location>
        <topology evidence="1">Multi-pass membrane protein</topology>
    </subcellularLocation>
</comment>
<feature type="transmembrane region" description="Helical" evidence="6">
    <location>
        <begin position="384"/>
        <end position="404"/>
    </location>
</feature>
<dbReference type="AlphaFoldDB" id="Q6SFU5"/>
<dbReference type="InterPro" id="IPR001902">
    <property type="entry name" value="SLC26A/SulP_fam"/>
</dbReference>
<evidence type="ECO:0000256" key="5">
    <source>
        <dbReference type="SAM" id="MobiDB-lite"/>
    </source>
</evidence>
<dbReference type="InterPro" id="IPR011547">
    <property type="entry name" value="SLC26A/SulP_dom"/>
</dbReference>
<feature type="transmembrane region" description="Helical" evidence="6">
    <location>
        <begin position="78"/>
        <end position="95"/>
    </location>
</feature>
<proteinExistence type="predicted"/>
<reference evidence="8" key="1">
    <citation type="submission" date="2003-11" db="EMBL/GenBank/DDBJ databases">
        <authorList>
            <person name="Heidelberg J.F."/>
            <person name="Eisen J.A."/>
            <person name="Nelson W.C."/>
            <person name="DeLong E.F."/>
        </authorList>
    </citation>
    <scope>NUCLEOTIDE SEQUENCE</scope>
</reference>
<sequence>MSWITKLFPFLLWIKDLSKPKTIKADIIAGVTVGFVIVPQSMAYAQLAGLGPQYGLYASFLPVLIGAIMGSSRQLSTGPVAVVSLLTAAALGEIVTDPSSYAVYAALLALIVGLFQFSLGVLRLGFVINFLSHPVVTGFTNAAAIIIGASQLPKVFGIRVINSNDTEWVSWCQPLSFIERMENVDSNGLHTICNADQSYETIARLLEAALFYTHLPTLAMALMGVLGIIVLQRFFPRMPAILTVAVISIAASFLIDYEAMGGAIVNSIDIDGLFSFKIPSFDFNAMGTLFIYAITISLIGFMEAISVAKSMAATTKQRLDVNQELIGQGLSNIASSFFQGYAVSGSFSRSAVNLTAGAVTGFSSVVTAIIVGLTILWLTPLLYHLPQATLAAIILMSVVNLVHFSPLRHAWKVEKHDGWVGLLTFIMTLIFAPHLENGIAFGIIMSLGLFLYRTMEPNFTELSVQKGSIIASRFIDDTTEVSNAVKIAKWSGSLYFANAAYFETKLLELISKNEELKYIIVDVASIVQVDASGEQVLRNLVESCSDSGVEIIFARTDRLEAELYRSGFKKRFGENRFFDLRADALKHVWQELEANEQEQELDEEQDHILDIDDGLNTA</sequence>
<dbReference type="PROSITE" id="PS50801">
    <property type="entry name" value="STAS"/>
    <property type="match status" value="1"/>
</dbReference>
<accession>Q6SFU5</accession>
<keyword evidence="4 6" id="KW-0472">Membrane</keyword>
<dbReference type="NCBIfam" id="TIGR00815">
    <property type="entry name" value="sulP"/>
    <property type="match status" value="1"/>
</dbReference>
<evidence type="ECO:0000256" key="1">
    <source>
        <dbReference type="ARBA" id="ARBA00004141"/>
    </source>
</evidence>
<organism evidence="8">
    <name type="scientific">uncultured marine bacterium 578</name>
    <dbReference type="NCBI Taxonomy" id="257399"/>
    <lineage>
        <taxon>Bacteria</taxon>
        <taxon>environmental samples</taxon>
    </lineage>
</organism>
<feature type="transmembrane region" description="Helical" evidence="6">
    <location>
        <begin position="238"/>
        <end position="255"/>
    </location>
</feature>
<feature type="transmembrane region" description="Helical" evidence="6">
    <location>
        <begin position="101"/>
        <end position="119"/>
    </location>
</feature>
<evidence type="ECO:0000259" key="7">
    <source>
        <dbReference type="PROSITE" id="PS50801"/>
    </source>
</evidence>
<name>Q6SFU5_9BACT</name>